<feature type="transmembrane region" description="Helical" evidence="6">
    <location>
        <begin position="158"/>
        <end position="175"/>
    </location>
</feature>
<protein>
    <submittedName>
        <fullName evidence="8">DMT family transporter</fullName>
    </submittedName>
</protein>
<feature type="transmembrane region" description="Helical" evidence="6">
    <location>
        <begin position="98"/>
        <end position="116"/>
    </location>
</feature>
<evidence type="ECO:0000256" key="6">
    <source>
        <dbReference type="SAM" id="Phobius"/>
    </source>
</evidence>
<proteinExistence type="predicted"/>
<dbReference type="AlphaFoldDB" id="A0A545UFB2"/>
<keyword evidence="5 6" id="KW-0472">Membrane</keyword>
<comment type="subcellular location">
    <subcellularLocation>
        <location evidence="1">Cell membrane</location>
        <topology evidence="1">Multi-pass membrane protein</topology>
    </subcellularLocation>
</comment>
<sequence>MKRSFANSEISIWPIQLNSLFVWVRNNGYLLAILAALTASAKAVIVKLVYAEAEIDAITLQTLRLLIALPFFIWLAIPLRRKRDRSPTGITDDNFKDSIRNLLMVIWLGFCGYYFASWTDFVGLTYISAGLERLVLFTYPTIVLFIDIIWNRRCPSRKTIFGVVICYLGLVAAFGHDLHQQQTVSNVWRGVGWVFLSGFSFALYYLGASASIKRLGIRRLTGLAGIAAAIMTFAHFAFTNPFSVLAELSDRVWLYTALMAILCTLLPSLLMTAAIAKIGATNTANIGTLGPIITLLLAWWLLDEKISTLMAIGMTLVIIGVSRIDRNKNDLGNLKERKSNTP</sequence>
<evidence type="ECO:0000313" key="9">
    <source>
        <dbReference type="Proteomes" id="UP000315439"/>
    </source>
</evidence>
<dbReference type="OrthoDB" id="9813617at2"/>
<dbReference type="InterPro" id="IPR000620">
    <property type="entry name" value="EamA_dom"/>
</dbReference>
<dbReference type="GO" id="GO:0005886">
    <property type="term" value="C:plasma membrane"/>
    <property type="evidence" value="ECO:0007669"/>
    <property type="project" value="UniProtKB-SubCell"/>
</dbReference>
<feature type="transmembrane region" description="Helical" evidence="6">
    <location>
        <begin position="283"/>
        <end position="302"/>
    </location>
</feature>
<evidence type="ECO:0000256" key="2">
    <source>
        <dbReference type="ARBA" id="ARBA00022475"/>
    </source>
</evidence>
<feature type="transmembrane region" description="Helical" evidence="6">
    <location>
        <begin position="253"/>
        <end position="276"/>
    </location>
</feature>
<comment type="caution">
    <text evidence="8">The sequence shown here is derived from an EMBL/GenBank/DDBJ whole genome shotgun (WGS) entry which is preliminary data.</text>
</comment>
<evidence type="ECO:0000256" key="5">
    <source>
        <dbReference type="ARBA" id="ARBA00023136"/>
    </source>
</evidence>
<reference evidence="8 9" key="1">
    <citation type="submission" date="2019-07" db="EMBL/GenBank/DDBJ databases">
        <title>Draft genome for Aliikangiella sp. M105.</title>
        <authorList>
            <person name="Wang G."/>
        </authorList>
    </citation>
    <scope>NUCLEOTIDE SEQUENCE [LARGE SCALE GENOMIC DNA]</scope>
    <source>
        <strain evidence="8 9">M105</strain>
    </source>
</reference>
<keyword evidence="4 6" id="KW-1133">Transmembrane helix</keyword>
<dbReference type="RefSeq" id="WP_142892671.1">
    <property type="nucleotide sequence ID" value="NZ_ML660162.1"/>
</dbReference>
<feature type="transmembrane region" description="Helical" evidence="6">
    <location>
        <begin position="220"/>
        <end position="238"/>
    </location>
</feature>
<keyword evidence="2" id="KW-1003">Cell membrane</keyword>
<feature type="domain" description="EamA" evidence="7">
    <location>
        <begin position="189"/>
        <end position="321"/>
    </location>
</feature>
<evidence type="ECO:0000256" key="4">
    <source>
        <dbReference type="ARBA" id="ARBA00022989"/>
    </source>
</evidence>
<accession>A0A545UFB2</accession>
<dbReference type="Gene3D" id="1.10.3730.20">
    <property type="match status" value="1"/>
</dbReference>
<dbReference type="EMBL" id="VIKS01000004">
    <property type="protein sequence ID" value="TQV88162.1"/>
    <property type="molecule type" value="Genomic_DNA"/>
</dbReference>
<organism evidence="8 9">
    <name type="scientific">Aliikangiella coralliicola</name>
    <dbReference type="NCBI Taxonomy" id="2592383"/>
    <lineage>
        <taxon>Bacteria</taxon>
        <taxon>Pseudomonadati</taxon>
        <taxon>Pseudomonadota</taxon>
        <taxon>Gammaproteobacteria</taxon>
        <taxon>Oceanospirillales</taxon>
        <taxon>Pleioneaceae</taxon>
        <taxon>Aliikangiella</taxon>
    </lineage>
</organism>
<dbReference type="InterPro" id="IPR037185">
    <property type="entry name" value="EmrE-like"/>
</dbReference>
<feature type="transmembrane region" description="Helical" evidence="6">
    <location>
        <begin position="187"/>
        <end position="208"/>
    </location>
</feature>
<evidence type="ECO:0000259" key="7">
    <source>
        <dbReference type="Pfam" id="PF00892"/>
    </source>
</evidence>
<name>A0A545UFB2_9GAMM</name>
<feature type="transmembrane region" description="Helical" evidence="6">
    <location>
        <begin position="308"/>
        <end position="325"/>
    </location>
</feature>
<evidence type="ECO:0000313" key="8">
    <source>
        <dbReference type="EMBL" id="TQV88162.1"/>
    </source>
</evidence>
<dbReference type="PANTHER" id="PTHR42920:SF5">
    <property type="entry name" value="EAMA DOMAIN-CONTAINING PROTEIN"/>
    <property type="match status" value="1"/>
</dbReference>
<evidence type="ECO:0000256" key="3">
    <source>
        <dbReference type="ARBA" id="ARBA00022692"/>
    </source>
</evidence>
<evidence type="ECO:0000256" key="1">
    <source>
        <dbReference type="ARBA" id="ARBA00004651"/>
    </source>
</evidence>
<keyword evidence="3 6" id="KW-0812">Transmembrane</keyword>
<feature type="transmembrane region" description="Helical" evidence="6">
    <location>
        <begin position="122"/>
        <end position="146"/>
    </location>
</feature>
<keyword evidence="9" id="KW-1185">Reference proteome</keyword>
<feature type="transmembrane region" description="Helical" evidence="6">
    <location>
        <begin position="57"/>
        <end position="77"/>
    </location>
</feature>
<dbReference type="Pfam" id="PF00892">
    <property type="entry name" value="EamA"/>
    <property type="match status" value="2"/>
</dbReference>
<gene>
    <name evidence="8" type="ORF">FLL46_06440</name>
</gene>
<dbReference type="PANTHER" id="PTHR42920">
    <property type="entry name" value="OS03G0707200 PROTEIN-RELATED"/>
    <property type="match status" value="1"/>
</dbReference>
<dbReference type="Proteomes" id="UP000315439">
    <property type="component" value="Unassembled WGS sequence"/>
</dbReference>
<dbReference type="InterPro" id="IPR051258">
    <property type="entry name" value="Diverse_Substrate_Transporter"/>
</dbReference>
<feature type="transmembrane region" description="Helical" evidence="6">
    <location>
        <begin position="29"/>
        <end position="51"/>
    </location>
</feature>
<dbReference type="SUPFAM" id="SSF103481">
    <property type="entry name" value="Multidrug resistance efflux transporter EmrE"/>
    <property type="match status" value="2"/>
</dbReference>
<feature type="domain" description="EamA" evidence="7">
    <location>
        <begin position="27"/>
        <end position="172"/>
    </location>
</feature>